<evidence type="ECO:0000313" key="6">
    <source>
        <dbReference type="EMBL" id="OQR78279.1"/>
    </source>
</evidence>
<evidence type="ECO:0000256" key="2">
    <source>
        <dbReference type="ARBA" id="ARBA00022679"/>
    </source>
</evidence>
<name>A0A1V9XXU1_9ACAR</name>
<evidence type="ECO:0000313" key="7">
    <source>
        <dbReference type="Proteomes" id="UP000192247"/>
    </source>
</evidence>
<dbReference type="GO" id="GO:0005783">
    <property type="term" value="C:endoplasmic reticulum"/>
    <property type="evidence" value="ECO:0007669"/>
    <property type="project" value="TreeGrafter"/>
</dbReference>
<comment type="caution">
    <text evidence="6">The sequence shown here is derived from an EMBL/GenBank/DDBJ whole genome shotgun (WGS) entry which is preliminary data.</text>
</comment>
<organism evidence="6 7">
    <name type="scientific">Tropilaelaps mercedesae</name>
    <dbReference type="NCBI Taxonomy" id="418985"/>
    <lineage>
        <taxon>Eukaryota</taxon>
        <taxon>Metazoa</taxon>
        <taxon>Ecdysozoa</taxon>
        <taxon>Arthropoda</taxon>
        <taxon>Chelicerata</taxon>
        <taxon>Arachnida</taxon>
        <taxon>Acari</taxon>
        <taxon>Parasitiformes</taxon>
        <taxon>Mesostigmata</taxon>
        <taxon>Gamasina</taxon>
        <taxon>Dermanyssoidea</taxon>
        <taxon>Laelapidae</taxon>
        <taxon>Tropilaelaps</taxon>
    </lineage>
</organism>
<dbReference type="CDD" id="cd07990">
    <property type="entry name" value="LPLAT_LCLAT1-like"/>
    <property type="match status" value="1"/>
</dbReference>
<dbReference type="PANTHER" id="PTHR10983:SF73">
    <property type="entry name" value="1-ACYL-SN-GLYCEROL-3-PHOSPHATE ACYLTRANSFERASE EPSILON"/>
    <property type="match status" value="1"/>
</dbReference>
<protein>
    <submittedName>
        <fullName evidence="6">1-acyl-sn-glycerol-3-phosphate acyltransferase epsilon-like</fullName>
    </submittedName>
</protein>
<sequence length="207" mass="24424">MEKTGNLSRVRGVFKEALIWLPFFGFFMHARGILYVDRTDVNWKNFDAACRKLHRKKIPFSMLIYPEGTVMNWALDERNVWEKNRAYARSNGEQPFEYVLFPRYRGLFRLLKHLRGNTQALYDFTIIYESTRTGNGFRRRTPSIFDIAAIAGSAVHIHLRRIDIKDVPEEEEEFKRFLIERFAFKERLADSYIAAIASVRIHPTLLS</sequence>
<dbReference type="GO" id="GO:0016746">
    <property type="term" value="F:acyltransferase activity"/>
    <property type="evidence" value="ECO:0007669"/>
    <property type="project" value="UniProtKB-KW"/>
</dbReference>
<evidence type="ECO:0000256" key="1">
    <source>
        <dbReference type="ARBA" id="ARBA00008655"/>
    </source>
</evidence>
<dbReference type="Proteomes" id="UP000192247">
    <property type="component" value="Unassembled WGS sequence"/>
</dbReference>
<dbReference type="SUPFAM" id="SSF69593">
    <property type="entry name" value="Glycerol-3-phosphate (1)-acyltransferase"/>
    <property type="match status" value="1"/>
</dbReference>
<dbReference type="InterPro" id="IPR032098">
    <property type="entry name" value="Acyltransf_C"/>
</dbReference>
<reference evidence="6 7" key="1">
    <citation type="journal article" date="2017" name="Gigascience">
        <title>Draft genome of the honey bee ectoparasitic mite, Tropilaelaps mercedesae, is shaped by the parasitic life history.</title>
        <authorList>
            <person name="Dong X."/>
            <person name="Armstrong S.D."/>
            <person name="Xia D."/>
            <person name="Makepeace B.L."/>
            <person name="Darby A.C."/>
            <person name="Kadowaki T."/>
        </authorList>
    </citation>
    <scope>NUCLEOTIDE SEQUENCE [LARGE SCALE GENOMIC DNA]</scope>
    <source>
        <strain evidence="6">Wuxi-XJTLU</strain>
    </source>
</reference>
<dbReference type="STRING" id="418985.A0A1V9XXU1"/>
<proteinExistence type="inferred from homology"/>
<dbReference type="InterPro" id="IPR002123">
    <property type="entry name" value="Plipid/glycerol_acylTrfase"/>
</dbReference>
<feature type="domain" description="Phospholipid/glycerol acyltransferase" evidence="4">
    <location>
        <begin position="8"/>
        <end position="114"/>
    </location>
</feature>
<dbReference type="GO" id="GO:0036149">
    <property type="term" value="P:phosphatidylinositol acyl-chain remodeling"/>
    <property type="evidence" value="ECO:0007669"/>
    <property type="project" value="TreeGrafter"/>
</dbReference>
<evidence type="ECO:0000259" key="5">
    <source>
        <dbReference type="Pfam" id="PF16076"/>
    </source>
</evidence>
<gene>
    <name evidence="6" type="ORF">BIW11_06512</name>
</gene>
<comment type="similarity">
    <text evidence="1">Belongs to the 1-acyl-sn-glycerol-3-phosphate acyltransferase family.</text>
</comment>
<keyword evidence="2 6" id="KW-0808">Transferase</keyword>
<dbReference type="EMBL" id="MNPL01002435">
    <property type="protein sequence ID" value="OQR78279.1"/>
    <property type="molecule type" value="Genomic_DNA"/>
</dbReference>
<dbReference type="InParanoid" id="A0A1V9XXU1"/>
<dbReference type="Pfam" id="PF01553">
    <property type="entry name" value="Acyltransferase"/>
    <property type="match status" value="1"/>
</dbReference>
<dbReference type="PANTHER" id="PTHR10983">
    <property type="entry name" value="1-ACYLGLYCEROL-3-PHOSPHATE ACYLTRANSFERASE-RELATED"/>
    <property type="match status" value="1"/>
</dbReference>
<dbReference type="Pfam" id="PF16076">
    <property type="entry name" value="Acyltransf_C"/>
    <property type="match status" value="1"/>
</dbReference>
<dbReference type="GO" id="GO:0005739">
    <property type="term" value="C:mitochondrion"/>
    <property type="evidence" value="ECO:0007669"/>
    <property type="project" value="TreeGrafter"/>
</dbReference>
<keyword evidence="7" id="KW-1185">Reference proteome</keyword>
<dbReference type="OrthoDB" id="6487385at2759"/>
<evidence type="ECO:0000256" key="3">
    <source>
        <dbReference type="ARBA" id="ARBA00023315"/>
    </source>
</evidence>
<dbReference type="AlphaFoldDB" id="A0A1V9XXU1"/>
<keyword evidence="3 6" id="KW-0012">Acyltransferase</keyword>
<evidence type="ECO:0000259" key="4">
    <source>
        <dbReference type="Pfam" id="PF01553"/>
    </source>
</evidence>
<feature type="domain" description="Acyltransferase C-terminal" evidence="5">
    <location>
        <begin position="154"/>
        <end position="193"/>
    </location>
</feature>
<accession>A0A1V9XXU1</accession>